<dbReference type="Gene3D" id="1.25.40.10">
    <property type="entry name" value="Tetratricopeptide repeat domain"/>
    <property type="match status" value="5"/>
</dbReference>
<accession>A0A7I8LAE0</accession>
<dbReference type="EMBL" id="LR746276">
    <property type="protein sequence ID" value="CAA7406732.1"/>
    <property type="molecule type" value="Genomic_DNA"/>
</dbReference>
<dbReference type="PANTHER" id="PTHR46128:SF211">
    <property type="entry name" value="PENTACOTRIPEPTIDE-REPEAT REGION OF PRORP DOMAIN-CONTAINING PROTEIN"/>
    <property type="match status" value="1"/>
</dbReference>
<reference evidence="4" key="1">
    <citation type="submission" date="2020-02" db="EMBL/GenBank/DDBJ databases">
        <authorList>
            <person name="Scholz U."/>
            <person name="Mascher M."/>
            <person name="Fiebig A."/>
        </authorList>
    </citation>
    <scope>NUCLEOTIDE SEQUENCE</scope>
</reference>
<dbReference type="PANTHER" id="PTHR46128">
    <property type="entry name" value="MITOCHONDRIAL GROUP I INTRON SPLICING FACTOR CCM1"/>
    <property type="match status" value="1"/>
</dbReference>
<sequence>MVTAVLRQVPRFTGLQGSPRRLLLPSFLSRVPVVYSFRDLSTSAPQASDLLLGQFFPSGGDLPQPSLLNHQRRAVLVGLAKAIKTPGWLPALGSFSLGFHPLHLARILGSFADHRVAVAFFGYALRNRSACTARACCSVVRLLLTEDLGGDGSRSLKPLAEEILSCVIRRMYSPRGLPLVDLALEDDAFGSSKYATLNLFLRAFVKCDMVLEAMEVLGKIRNKGLQPSQGALSSLTKLLFQKCQLRSIWKLFKELMREGPWPSVRCFNDMILGFCLRGDVRIAENLLKIMHKFHRQPDVCSFNIVIKAHCMYGRSSDAFGLLRMMHEEGCSPSVVTFNILINVLCREGRMGDAQRLFDEIPKQGAGLNRITFNVLMDGYVKAGQVDRAFSVYEEMMAKGLSPDCYTFNILTAGDLKFRREGERVMNRVLNVENFSMNSALDIVISRCCWEGQLSKARELLDSALEEGIMPTIVAFNAVLAAYSKAGLEEEAFEFYHLMRKFGLAASASTCNSLVMCLCDQGRMNEARELLDKMVERGCRINKSTFTLLLDGFFREGDADGAGRVWDSMKSYGILPDVIAFSAYINGLCISGSMDKAYEAFLEMHQRQLVPNNFVYNSLMNGFVRDGNLSDAWNLERKMKENGLTPDVFTKNIIIKGLCGEKIMDKANDVYMSMYSCGLKPDVVTYNTLVGAYCKERDLRSALNIITKMTLEGCDPDITTYNIWIHGLSTACKMNQALRVIDDIVSKGVLPNTVTYNTLMNGICTEVWHCKIIQDRVLIMTGKLIKMAFFPNVVTVNILLSHLCRQGLAERAVLWEQRLSQVPFPFDITTCNILNWARRCIEHAETTRPDQQISLFLEALMYIALDSICRNRSSHYRPVVVTTILDHCSGEPPQMVQI</sequence>
<dbReference type="SUPFAM" id="SSF81901">
    <property type="entry name" value="HCP-like"/>
    <property type="match status" value="1"/>
</dbReference>
<evidence type="ECO:0000256" key="3">
    <source>
        <dbReference type="PROSITE-ProRule" id="PRU00708"/>
    </source>
</evidence>
<dbReference type="Proteomes" id="UP000663760">
    <property type="component" value="Chromosome 13"/>
</dbReference>
<name>A0A7I8LAE0_SPIIN</name>
<organism evidence="4 5">
    <name type="scientific">Spirodela intermedia</name>
    <name type="common">Intermediate duckweed</name>
    <dbReference type="NCBI Taxonomy" id="51605"/>
    <lineage>
        <taxon>Eukaryota</taxon>
        <taxon>Viridiplantae</taxon>
        <taxon>Streptophyta</taxon>
        <taxon>Embryophyta</taxon>
        <taxon>Tracheophyta</taxon>
        <taxon>Spermatophyta</taxon>
        <taxon>Magnoliopsida</taxon>
        <taxon>Liliopsida</taxon>
        <taxon>Araceae</taxon>
        <taxon>Lemnoideae</taxon>
        <taxon>Spirodela</taxon>
    </lineage>
</organism>
<evidence type="ECO:0000313" key="5">
    <source>
        <dbReference type="Proteomes" id="UP000663760"/>
    </source>
</evidence>
<keyword evidence="5" id="KW-1185">Reference proteome</keyword>
<dbReference type="InterPro" id="IPR011990">
    <property type="entry name" value="TPR-like_helical_dom_sf"/>
</dbReference>
<dbReference type="AlphaFoldDB" id="A0A7I8LAE0"/>
<feature type="repeat" description="PPR" evidence="3">
    <location>
        <begin position="576"/>
        <end position="610"/>
    </location>
</feature>
<dbReference type="InterPro" id="IPR050872">
    <property type="entry name" value="PPR_P_subfamily"/>
</dbReference>
<evidence type="ECO:0000313" key="4">
    <source>
        <dbReference type="EMBL" id="CAA7406732.1"/>
    </source>
</evidence>
<feature type="repeat" description="PPR" evidence="3">
    <location>
        <begin position="541"/>
        <end position="575"/>
    </location>
</feature>
<feature type="repeat" description="PPR" evidence="3">
    <location>
        <begin position="611"/>
        <end position="645"/>
    </location>
</feature>
<feature type="repeat" description="PPR" evidence="3">
    <location>
        <begin position="193"/>
        <end position="227"/>
    </location>
</feature>
<feature type="repeat" description="PPR" evidence="3">
    <location>
        <begin position="368"/>
        <end position="402"/>
    </location>
</feature>
<feature type="repeat" description="PPR" evidence="3">
    <location>
        <begin position="716"/>
        <end position="750"/>
    </location>
</feature>
<feature type="repeat" description="PPR" evidence="3">
    <location>
        <begin position="681"/>
        <end position="715"/>
    </location>
</feature>
<protein>
    <submittedName>
        <fullName evidence="4">Uncharacterized protein</fullName>
    </submittedName>
</protein>
<keyword evidence="2" id="KW-0677">Repeat</keyword>
<dbReference type="PROSITE" id="PS51375">
    <property type="entry name" value="PPR"/>
    <property type="match status" value="12"/>
</dbReference>
<dbReference type="Pfam" id="PF01535">
    <property type="entry name" value="PPR"/>
    <property type="match status" value="5"/>
</dbReference>
<evidence type="ECO:0000256" key="1">
    <source>
        <dbReference type="ARBA" id="ARBA00007626"/>
    </source>
</evidence>
<evidence type="ECO:0000256" key="2">
    <source>
        <dbReference type="ARBA" id="ARBA00022737"/>
    </source>
</evidence>
<dbReference type="NCBIfam" id="TIGR00756">
    <property type="entry name" value="PPR"/>
    <property type="match status" value="11"/>
</dbReference>
<dbReference type="InterPro" id="IPR002885">
    <property type="entry name" value="PPR_rpt"/>
</dbReference>
<feature type="repeat" description="PPR" evidence="3">
    <location>
        <begin position="646"/>
        <end position="680"/>
    </location>
</feature>
<feature type="repeat" description="PPR" evidence="3">
    <location>
        <begin position="298"/>
        <end position="332"/>
    </location>
</feature>
<dbReference type="Pfam" id="PF13041">
    <property type="entry name" value="PPR_2"/>
    <property type="match status" value="5"/>
</dbReference>
<dbReference type="OrthoDB" id="185373at2759"/>
<feature type="repeat" description="PPR" evidence="3">
    <location>
        <begin position="506"/>
        <end position="540"/>
    </location>
</feature>
<proteinExistence type="inferred from homology"/>
<gene>
    <name evidence="4" type="ORF">SI8410_13017410</name>
</gene>
<feature type="repeat" description="PPR" evidence="3">
    <location>
        <begin position="471"/>
        <end position="505"/>
    </location>
</feature>
<comment type="similarity">
    <text evidence="1">Belongs to the PPR family. P subfamily.</text>
</comment>
<feature type="repeat" description="PPR" evidence="3">
    <location>
        <begin position="333"/>
        <end position="367"/>
    </location>
</feature>